<dbReference type="GO" id="GO:0007156">
    <property type="term" value="P:homophilic cell adhesion via plasma membrane adhesion molecules"/>
    <property type="evidence" value="ECO:0007669"/>
    <property type="project" value="InterPro"/>
</dbReference>
<dbReference type="Proteomes" id="UP000249547">
    <property type="component" value="Unassembled WGS sequence"/>
</dbReference>
<dbReference type="InterPro" id="IPR013783">
    <property type="entry name" value="Ig-like_fold"/>
</dbReference>
<sequence length="4200" mass="446083">MKKFYSLYVQVLAIVLCTWVLPLTSKAQSYLKTAVTTGTQLSTLTKDTNGNLYFTDLDPSAGSGEGRYYVKMLNTTTNNISDYTSHSIPFDLLNPVPPSSLEFDQFNKLYVNVFASGLYEIVASTPFKVNLPTNSTGDNYPSGNPYVQAIQFNKKNNNEIRGFIVSSNGTDFSHLTMWNAPNLNGAYQNAASRMADDYSIMPGATSDPAGNHYFIDLVANKRILKLQYTGGNNFSQAMFLSGKYYSSIASDKDGNLYVTESTDGRNFDIVKYSPTAVELLRIPNALVGSYGGLGGNDFEQPRGMVVMPNGTIYANSGNESTTGGYQYTMYKFEPDVKVLSVLPIQASPVSVRNNEEFYYIVSGNAPLNGLTKDNLTLVDVGGNIQFEKITDITFSGNDALVYVNSGYANTGQLRLTVASSSSGLSLTSAPVTSITTYVTNLAPSVDGTSTSITYTEGDPAINLHNSIVASDDGTILRGVSVYAVSGGENSDSLIFVNTDSTQFGRVQASYSVAAKTLTISLVDPNDTTFTIAKANRVLNAVQFKNTSQNPSATPIVYRFTATDWVYGTTGTSTVSVTVNKVGVNDAPVITGPANTISLTNIQTLEFKDSTLITVSDPDINPGSGDYTITATHGVIRVFSTGAESASVSGTTTMANLNSLLRYEYSYAPGFGYFGPATITITFNDKGNSPPPAQTGTYTMNLDIVPGAAAVTSITATGTGNSKFGIGQTVAFNLTFSEPVKVSNTPTITINTTPVRTLNYVTGSGTNTLTFNYVVQPGDVATALDVTSLSHNDGFITNLSGLEAYLGLPPTKIAPARLIEIDGVVPTFTQVAPPANKTYKYNELMVFTVSASEVLDTANLKQLTLQVTIGDTVRAVPVYNYTVENGVTKINFNYHVQPFEVDNDGVVIGSLELPTGLAVKDQAGNEVTNFAIATIPATTAVLVNAAELKIIDFKIPADGGYKINDELRFVVRFNQPIWSFSAAQFKVNINGVDRLATAAYAGDSIVYTVPVFWNDPKDTLHVPTAIGLYYNTIKGLNTDMPLVDPSLPYRSAANVIIDGVPPTGNWTLEIPNVTTGRDSIPYKLKFTEPVTGVIPSKFTVSIGGGLTGVIEGFTNINDTTYTFYVKITGTGIYSLSLNSTFNINDIKDAVGNPLSNSLLTPAPILIDRRAPTATSFNPPNSKTYAIGEQLLFGINYNMPIVATGTIRLPLYLGTDTIYVPLSYVSGNTNYIFYYTVKEGDVDTDGIKVGVMESDSAMTSEYGIPLVPAQIPNAILVNTKVDGIRPYVTAVSASPASLLLKVGSIATTAITFNEQVTVSGAPTATLQIGNRTVNATYTATNGNDLVFQYTIVEGDEAPTGFEVVGFKLNGGTIKDVVGNETVDTASAVFPVTGSKVDGVSPTIIRWERLLPERTNATALTYRITYSEPVNGNISLFNQLNGLTVLSNTMVKESDTSFIATIQVSGSGTLTPTTIASTIVDLANNPSTSTAVTGPSYTVDQAAPSIVRVETADSTYREGQNIFFDVVFDEAVKYTGTVYLPLKLATLPNTSAIAVSQTNDSTVRFRFTVPANARETIGVQAAYNISNGITDTLGNAYAPIATIIRTVAKVDAVRPNINNVTIPAKTYHIGDSLDVNIVYDEAVTVVDSPMLKIRLNGNNTEVLAKYLGKANASTVTFRYIVEEDVVPTISDITIFGNVDRTNGSVTDMVGNLSQESGYTYTLADCLIDAVRPVVTSLVLEKPDARTPAFPADMISLYFHTSEKINTPSLDMFNLTFTNGLMLGTGTNVTAIDDTTYRIVFDMSGNNGLDGTVTAAVPGITNLTDIAGNVLTQAITSNAYYFDRKAPAFTTIDLPTAKTYKIGDTLTYVLHTNEPITLTGAPRLNVSSNGISFYANYDSHTDTTITLKAVTVATNANNASTVIDNILELNGSTIVDLANNDIQLTVPTANTTNIRLDGKRPGISSLGYYNNRTFKVGDVVNLTVYFDEKVTVQDTLRFYMKIGNKVAVVPGVFQSNGTEMRFDYTVVAGDSGVIAYDSLAYGIAVVRDIAGNDLVQSPQNVVTTSIADAVGPKVTAVTVTPASAMIGTTISANVQFNEAVNFQSSAKVYATVNGQAVIFDTPTAGSGHSIDFTLTVTEGLEARNSIHIDSISYVTDVNDNALQNPVNIDAAIDVIDAVRPQVISFTRLDANPNNLQEVSYQLVFSEKMKGTIQNAIQFNTTGTLGVAGLSAASTDNITYTIKPRFISGVGTLHLSLKQGYLTDSIGNTLTAADQMLSETFYIDRIAPVVDTVLVPADSTYKKGETLHFAVQYSKPVTVTGTDAYMNIVIGAATKQATFVSSNNNTLQFAYTVAEGDLDTDGIVVDPTLVLGTTTIVDSVNNAAATALANMAPTNAVFVNGVTPAVTSIVAGVANNRYKIGSTLPIDVTFNQAMNISNSVTMELKLGGDTKYATLNTVTGNTAIFNYTVQEGDPEVNIVTTGNFVLNGGAIKTQQGVNLTGTLSDTSFTSRFVDGIRPYVTSVVTDKDSTKVIPATNVAYTFAFNEYFANWSVSTFEVVTTGTLNATMTTLQNIATNSIRVDLNTAGSGTLTLKVKSPNAIVDIAGNAMAAGEVVGTTLRIDNDRPTITGIIPPADSTYRLGNKLQFGVQLSEPLASALDDLQLNLITTNGVPAATYDSTSADGKTIFLSYIVAAGDKANGIELFDTLRTVAAYGPPYDSAGWLLDMNIPSAFQQYPNINIDATSATVTTVTVPDSTYKLGDVITATATFSTPVTAQGNVQLPIQIGASNVLATVTPVTNSTTVMFTYTVQAGDFDMDGISFNAPIDLNGGTITTINSQRAATLTIPATTLSNAKVDGIRPTIQSITASASPMATGNYKFTVTFSERMRHDYTSADIVTGTAVLNNSYVNIQPSVTVFEYNGVVTGGDGTATLDFSKVNLLDEAGNTLDTTGVNIPVIIIANKPATITNITVPADSTYRLGNVMNFDVTFDQALTIVDPANAPRLPFTIDGNIVKYASHTGTTGNTYHFQYTVVADDMDADGIVVGDKLLGSLQNQYNVLADTTINNIPNTANIRIDAKAPVATTVKYPAADLYGIGQTIQIKVGFNEAVTYTGTPKLSIILKDGSVVFADVVNGNHTDTLTFQYTVKEGDEKKQLAVSSTIDLTASTITDMHGNNLVNTLPNITTAKVIDGVRPTITSYTLLSASPMTTGQVNIRLITSEPLTPITTQWSSFTTTGNVQLSNFSEVQAINTIYFTTNVNGGDGTITHVLPIPTDLAGNTADTTGLGKIIIDVLNSAPAITNITVPADSIYRAGEVLRFNVTYNQAVTLADAANVPYLPFTIGTKAVKAVHVSNNGNIQSFEYTVQTGELDTDGIEIGTAIRNQFKNALGTIADSSIIGTPSTANVKVDAVQPKVVSVKYPTAGRNGLGAVLNFEVTFDEPVVYTGAPIISLPFNNATRTATILSGNGTNTLVFTYTVQTGDQQHHVALANAISTVAGSSITDIAGNNAILTLPTAPATSGVHVDGIIPVVTGVKVIPSTSSNAQQVRYVVAYSEKVLGANIGLFNIQTTGTLTYTWNIYHYNDSTILAADVTGAGKISFSLNSPNNMKDSSGNPLAPYTNVVSTIIDNVRPTVNISTTAANRINTPFPVNVVFSKPVTGFLVNDISVTNGAITGFTGSGANYSFTVTPMTDGVATVSIPANGAIDSLGNQNLASADTIRINYDRTPPVVTPVTFAINEKSSVGAVLGTIYATDASNIFTDWRIDVNTDQNNNGVPDFVLNATTGKLTINDADLRYLVSHTLTIQVSVTDGLNRSAQQAIIINLLSINNAPTGLTLSKNSILENNASGATVGTFTTIDTDADDTHTYTLVTGTGDTDNAAFSILGNALRINQVTNYEAKNTYSIRVRTTDKGGLFFDQTFIINVVDVNEAPTVGTIAAQKACATTETHTITVQNVTPGPETSQTITPTITADNNLFDVLTASYNATAKTVTITYRLKANATGNAFVTLTVQDNGGTANGGIDKVSTSFMFTVNAVPVVTISSDKGLNVSKGATVVLTATGGLSYTWSNADGIITGINSPALTVRPMQNTTYTVTAKNADGCTGTASVNMTVIEDFKIDATNVLTPNGDGVNDRWVIKNIDAYPQNEVKIFDRAGRMVYYKKGYLNEWDGKVNGRPLAEGTYYFIVDFGPNLPKSKGFITLVNNDL</sequence>
<protein>
    <submittedName>
        <fullName evidence="2">Gliding motility-associated-like protein</fullName>
    </submittedName>
</protein>
<dbReference type="Gene3D" id="2.60.40.60">
    <property type="entry name" value="Cadherins"/>
    <property type="match status" value="2"/>
</dbReference>
<dbReference type="InterPro" id="IPR002126">
    <property type="entry name" value="Cadherin-like_dom"/>
</dbReference>
<dbReference type="PROSITE" id="PS50268">
    <property type="entry name" value="CADHERIN_2"/>
    <property type="match status" value="2"/>
</dbReference>
<dbReference type="InterPro" id="IPR026341">
    <property type="entry name" value="T9SS_type_B"/>
</dbReference>
<dbReference type="OrthoDB" id="355609at2"/>
<organism evidence="2 3">
    <name type="scientific">Chitinophaga skermanii</name>
    <dbReference type="NCBI Taxonomy" id="331697"/>
    <lineage>
        <taxon>Bacteria</taxon>
        <taxon>Pseudomonadati</taxon>
        <taxon>Bacteroidota</taxon>
        <taxon>Chitinophagia</taxon>
        <taxon>Chitinophagales</taxon>
        <taxon>Chitinophagaceae</taxon>
        <taxon>Chitinophaga</taxon>
    </lineage>
</organism>
<dbReference type="SUPFAM" id="SSF49313">
    <property type="entry name" value="Cadherin-like"/>
    <property type="match status" value="2"/>
</dbReference>
<feature type="domain" description="Cadherin" evidence="1">
    <location>
        <begin position="3724"/>
        <end position="3828"/>
    </location>
</feature>
<dbReference type="InterPro" id="IPR015919">
    <property type="entry name" value="Cadherin-like_sf"/>
</dbReference>
<dbReference type="RefSeq" id="WP_111600415.1">
    <property type="nucleotide sequence ID" value="NZ_QLLL01000015.1"/>
</dbReference>
<dbReference type="Pfam" id="PF19078">
    <property type="entry name" value="Big_12"/>
    <property type="match status" value="1"/>
</dbReference>
<dbReference type="Gene3D" id="2.60.40.10">
    <property type="entry name" value="Immunoglobulins"/>
    <property type="match status" value="1"/>
</dbReference>
<dbReference type="GO" id="GO:0005509">
    <property type="term" value="F:calcium ion binding"/>
    <property type="evidence" value="ECO:0007669"/>
    <property type="project" value="InterPro"/>
</dbReference>
<evidence type="ECO:0000259" key="1">
    <source>
        <dbReference type="PROSITE" id="PS50268"/>
    </source>
</evidence>
<proteinExistence type="predicted"/>
<dbReference type="GO" id="GO:0016020">
    <property type="term" value="C:membrane"/>
    <property type="evidence" value="ECO:0007669"/>
    <property type="project" value="InterPro"/>
</dbReference>
<evidence type="ECO:0000313" key="3">
    <source>
        <dbReference type="Proteomes" id="UP000249547"/>
    </source>
</evidence>
<dbReference type="Pfam" id="PF13585">
    <property type="entry name" value="CHU_C"/>
    <property type="match status" value="1"/>
</dbReference>
<name>A0A327Q1C9_9BACT</name>
<gene>
    <name evidence="2" type="ORF">LX64_05035</name>
</gene>
<accession>A0A327Q1C9</accession>
<reference evidence="2 3" key="1">
    <citation type="submission" date="2018-06" db="EMBL/GenBank/DDBJ databases">
        <title>Genomic Encyclopedia of Archaeal and Bacterial Type Strains, Phase II (KMG-II): from individual species to whole genera.</title>
        <authorList>
            <person name="Goeker M."/>
        </authorList>
    </citation>
    <scope>NUCLEOTIDE SEQUENCE [LARGE SCALE GENOMIC DNA]</scope>
    <source>
        <strain evidence="2 3">DSM 23857</strain>
    </source>
</reference>
<dbReference type="NCBIfam" id="TIGR04131">
    <property type="entry name" value="Bac_Flav_CTERM"/>
    <property type="match status" value="1"/>
</dbReference>
<keyword evidence="3" id="KW-1185">Reference proteome</keyword>
<dbReference type="EMBL" id="QLLL01000015">
    <property type="protein sequence ID" value="RAI97531.1"/>
    <property type="molecule type" value="Genomic_DNA"/>
</dbReference>
<evidence type="ECO:0000313" key="2">
    <source>
        <dbReference type="EMBL" id="RAI97531.1"/>
    </source>
</evidence>
<dbReference type="InterPro" id="IPR044048">
    <property type="entry name" value="Big_12"/>
</dbReference>
<feature type="domain" description="Cadherin" evidence="1">
    <location>
        <begin position="3835"/>
        <end position="3928"/>
    </location>
</feature>
<comment type="caution">
    <text evidence="2">The sequence shown here is derived from an EMBL/GenBank/DDBJ whole genome shotgun (WGS) entry which is preliminary data.</text>
</comment>
<dbReference type="SUPFAM" id="SSF63829">
    <property type="entry name" value="Calcium-dependent phosphotriesterase"/>
    <property type="match status" value="1"/>
</dbReference>